<feature type="transmembrane region" description="Helical" evidence="6">
    <location>
        <begin position="60"/>
        <end position="84"/>
    </location>
</feature>
<feature type="transmembrane region" description="Helical" evidence="6">
    <location>
        <begin position="122"/>
        <end position="146"/>
    </location>
</feature>
<dbReference type="RefSeq" id="WP_194694399.1">
    <property type="nucleotide sequence ID" value="NZ_JADKPO010000001.1"/>
</dbReference>
<protein>
    <recommendedName>
        <fullName evidence="9">Hydrogenase-4 component E</fullName>
    </recommendedName>
</protein>
<sequence length="220" mass="23330">MSETTYTQLLQLSAGLLLLCAVLIVWRRSLGAHIRLLAVQGWALAGLVAVLGLHEHSAELLWVSVLVATLKGVVLPAVLARATASDRTRAREETPLINTTAALLAVSFLTMLAYLVSRPVLALGSTAAVAAVPVGMAMALFGFLVLSTRRHAVSQLIGFLLLDNGIATVAFLTAGGVPLVVELGVSLDVLLVVLILRVLTSRIRTEYGDADLDDMTELRD</sequence>
<evidence type="ECO:0008006" key="9">
    <source>
        <dbReference type="Google" id="ProtNLM"/>
    </source>
</evidence>
<dbReference type="Proteomes" id="UP000660668">
    <property type="component" value="Unassembled WGS sequence"/>
</dbReference>
<evidence type="ECO:0000256" key="6">
    <source>
        <dbReference type="SAM" id="Phobius"/>
    </source>
</evidence>
<dbReference type="InterPro" id="IPR038730">
    <property type="entry name" value="HyfE-like"/>
</dbReference>
<evidence type="ECO:0000256" key="4">
    <source>
        <dbReference type="ARBA" id="ARBA00022989"/>
    </source>
</evidence>
<feature type="transmembrane region" description="Helical" evidence="6">
    <location>
        <begin position="179"/>
        <end position="199"/>
    </location>
</feature>
<evidence type="ECO:0000256" key="5">
    <source>
        <dbReference type="ARBA" id="ARBA00023136"/>
    </source>
</evidence>
<evidence type="ECO:0000313" key="7">
    <source>
        <dbReference type="EMBL" id="MBF4766245.1"/>
    </source>
</evidence>
<comment type="caution">
    <text evidence="7">The sequence shown here is derived from an EMBL/GenBank/DDBJ whole genome shotgun (WGS) entry which is preliminary data.</text>
</comment>
<keyword evidence="8" id="KW-1185">Reference proteome</keyword>
<dbReference type="PANTHER" id="PTHR38601:SF1">
    <property type="entry name" value="HYDROGENASE-4 COMPONENT E"/>
    <property type="match status" value="1"/>
</dbReference>
<reference evidence="7" key="1">
    <citation type="submission" date="2020-11" db="EMBL/GenBank/DDBJ databases">
        <title>Nocardioides cynanchi sp. nov., isolated from soil of rhizosphere of Cynanchum wilfordii.</title>
        <authorList>
            <person name="Lee J.-S."/>
            <person name="Suh M.K."/>
            <person name="Kim J.-S."/>
        </authorList>
    </citation>
    <scope>NUCLEOTIDE SEQUENCE</scope>
    <source>
        <strain evidence="7">KCTC 19276</strain>
    </source>
</reference>
<keyword evidence="4 6" id="KW-1133">Transmembrane helix</keyword>
<dbReference type="EMBL" id="JADKPO010000001">
    <property type="protein sequence ID" value="MBF4766245.1"/>
    <property type="molecule type" value="Genomic_DNA"/>
</dbReference>
<feature type="transmembrane region" description="Helical" evidence="6">
    <location>
        <begin position="96"/>
        <end position="116"/>
    </location>
</feature>
<dbReference type="PANTHER" id="PTHR38601">
    <property type="entry name" value="HYDROGENASE-4 COMPONENT E"/>
    <property type="match status" value="1"/>
</dbReference>
<evidence type="ECO:0000256" key="3">
    <source>
        <dbReference type="ARBA" id="ARBA00022692"/>
    </source>
</evidence>
<evidence type="ECO:0000256" key="2">
    <source>
        <dbReference type="ARBA" id="ARBA00022475"/>
    </source>
</evidence>
<keyword evidence="3 6" id="KW-0812">Transmembrane</keyword>
<proteinExistence type="predicted"/>
<gene>
    <name evidence="7" type="ORF">ISU10_00505</name>
</gene>
<feature type="transmembrane region" description="Helical" evidence="6">
    <location>
        <begin position="153"/>
        <end position="173"/>
    </location>
</feature>
<name>A0A930YN45_9ACTN</name>
<accession>A0A930YN45</accession>
<dbReference type="AlphaFoldDB" id="A0A930YN45"/>
<evidence type="ECO:0000313" key="8">
    <source>
        <dbReference type="Proteomes" id="UP000660668"/>
    </source>
</evidence>
<organism evidence="7 8">
    <name type="scientific">Nocardioides agariphilus</name>
    <dbReference type="NCBI Taxonomy" id="433664"/>
    <lineage>
        <taxon>Bacteria</taxon>
        <taxon>Bacillati</taxon>
        <taxon>Actinomycetota</taxon>
        <taxon>Actinomycetes</taxon>
        <taxon>Propionibacteriales</taxon>
        <taxon>Nocardioidaceae</taxon>
        <taxon>Nocardioides</taxon>
    </lineage>
</organism>
<comment type="subcellular location">
    <subcellularLocation>
        <location evidence="1">Cell membrane</location>
        <topology evidence="1">Multi-pass membrane protein</topology>
    </subcellularLocation>
</comment>
<keyword evidence="5 6" id="KW-0472">Membrane</keyword>
<feature type="transmembrane region" description="Helical" evidence="6">
    <location>
        <begin position="6"/>
        <end position="26"/>
    </location>
</feature>
<dbReference type="GO" id="GO:0005886">
    <property type="term" value="C:plasma membrane"/>
    <property type="evidence" value="ECO:0007669"/>
    <property type="project" value="UniProtKB-SubCell"/>
</dbReference>
<feature type="transmembrane region" description="Helical" evidence="6">
    <location>
        <begin position="33"/>
        <end position="54"/>
    </location>
</feature>
<evidence type="ECO:0000256" key="1">
    <source>
        <dbReference type="ARBA" id="ARBA00004651"/>
    </source>
</evidence>
<keyword evidence="2" id="KW-1003">Cell membrane</keyword>